<organism evidence="2 3">
    <name type="scientific">Tanacetum coccineum</name>
    <dbReference type="NCBI Taxonomy" id="301880"/>
    <lineage>
        <taxon>Eukaryota</taxon>
        <taxon>Viridiplantae</taxon>
        <taxon>Streptophyta</taxon>
        <taxon>Embryophyta</taxon>
        <taxon>Tracheophyta</taxon>
        <taxon>Spermatophyta</taxon>
        <taxon>Magnoliopsida</taxon>
        <taxon>eudicotyledons</taxon>
        <taxon>Gunneridae</taxon>
        <taxon>Pentapetalae</taxon>
        <taxon>asterids</taxon>
        <taxon>campanulids</taxon>
        <taxon>Asterales</taxon>
        <taxon>Asteraceae</taxon>
        <taxon>Asteroideae</taxon>
        <taxon>Anthemideae</taxon>
        <taxon>Anthemidinae</taxon>
        <taxon>Tanacetum</taxon>
    </lineage>
</organism>
<keyword evidence="3" id="KW-1185">Reference proteome</keyword>
<protein>
    <recommendedName>
        <fullName evidence="4">Reverse transcriptase domain-containing protein</fullName>
    </recommendedName>
</protein>
<dbReference type="Proteomes" id="UP001151760">
    <property type="component" value="Unassembled WGS sequence"/>
</dbReference>
<proteinExistence type="predicted"/>
<dbReference type="EMBL" id="BQNB010011763">
    <property type="protein sequence ID" value="GJS94844.1"/>
    <property type="molecule type" value="Genomic_DNA"/>
</dbReference>
<evidence type="ECO:0008006" key="4">
    <source>
        <dbReference type="Google" id="ProtNLM"/>
    </source>
</evidence>
<dbReference type="PANTHER" id="PTHR33116">
    <property type="entry name" value="REVERSE TRANSCRIPTASE ZINC-BINDING DOMAIN-CONTAINING PROTEIN-RELATED-RELATED"/>
    <property type="match status" value="1"/>
</dbReference>
<evidence type="ECO:0000313" key="3">
    <source>
        <dbReference type="Proteomes" id="UP001151760"/>
    </source>
</evidence>
<accession>A0ABQ4ZX09</accession>
<feature type="region of interest" description="Disordered" evidence="1">
    <location>
        <begin position="107"/>
        <end position="142"/>
    </location>
</feature>
<evidence type="ECO:0000256" key="1">
    <source>
        <dbReference type="SAM" id="MobiDB-lite"/>
    </source>
</evidence>
<name>A0ABQ4ZX09_9ASTR</name>
<reference evidence="2" key="1">
    <citation type="journal article" date="2022" name="Int. J. Mol. Sci.">
        <title>Draft Genome of Tanacetum Coccineum: Genomic Comparison of Closely Related Tanacetum-Family Plants.</title>
        <authorList>
            <person name="Yamashiro T."/>
            <person name="Shiraishi A."/>
            <person name="Nakayama K."/>
            <person name="Satake H."/>
        </authorList>
    </citation>
    <scope>NUCLEOTIDE SEQUENCE</scope>
</reference>
<dbReference type="PANTHER" id="PTHR33116:SF84">
    <property type="entry name" value="RNA-DIRECTED DNA POLYMERASE"/>
    <property type="match status" value="1"/>
</dbReference>
<comment type="caution">
    <text evidence="2">The sequence shown here is derived from an EMBL/GenBank/DDBJ whole genome shotgun (WGS) entry which is preliminary data.</text>
</comment>
<evidence type="ECO:0000313" key="2">
    <source>
        <dbReference type="EMBL" id="GJS94844.1"/>
    </source>
</evidence>
<sequence>MRRVTKGYSGEETPLFATMLVIDQTGQGEVSAIPAGFQHTPLMAPSTKPHTSPSQITEPPTSLTIRETLIQEVKIPQPNFPTQTPVANEVAFTGVDVVHGGAATTVSSTDARQGIGNIPKSPTLPHDSPLPRGHTPGSDEGSMTLHELTVLCTKLVKKLEQTIKTSQARRRTQIIVSNDEEDLVAEDPSKQGRSMIEEMDLDAGISLVPPHFDVQEVTIDVQVSTACPEVTAADAELNTANKIVSTASPQRNADTTANDLTLAEIIMEIKKSAAKAKGKAIMEESEQPKNIKKRVQIQMSLDEELAQKLHEEEQARFNAEQEAKFDVETENEEEQARFNAEQEAKFDVEVAQNIQEEFDAAERQRMAQVHQAAQGFTDAEWDDVLARVTADEDLVKEILETTIRRVQSFVPIGSELEVQRLKKAGQEVLEEPVKRQKIGEALGSGEEQSAEKEKELSEEELQKLLVIVPVEEVYVEALHVKYPIIEWEIYSKDTRRYWRIIRVGNHTEAYQIFADMLKKFDRDDLVKLWDLVKERFNTTDPTDDKEEELWVELKRLFEPDNHDTLWKHQRSVKKVSTTSFSICLNGDVHGYFKGGRGLRQELQVSFWMQRDQAHSSTFADDLLVMCYGNAESVKKISNEIHGSSSHYQKNWKRECKQLVDKVKSKVGDWKNKFLSYAGRVQLIGSVLGSMQVKLLFFFMDAKFIIASQTCTLTNDELSKLVADYDIPLDVRAPFPLAVMCKANSGEPNLDLLRAFLNLGPVGDWLTLSNRGGSEIDFRSFMVGGIDGEFHFELEGDFADGEGYSPSNRSVNNEAPIINVAPLNSAPPSHIAKKIGDSHDISVGEDIVGEAERLRKSSKVTVAVDVSDPIDVESDPDIHEFPFAKELKDSIDCHFVVAHAVLDNMEIKKDKAYAKPERKCKEALQDLDKNPLVLDMHAEIETLQGLKQDWATVLSKVVPDVAMKLIHSDEMGFLVAKLVKAAMFRGRCAAFEEVASLKDHFILEKMSGYHSSSKKEFDRASDGLANASYPFLAEVTADPYAHVE</sequence>
<reference evidence="2" key="2">
    <citation type="submission" date="2022-01" db="EMBL/GenBank/DDBJ databases">
        <authorList>
            <person name="Yamashiro T."/>
            <person name="Shiraishi A."/>
            <person name="Satake H."/>
            <person name="Nakayama K."/>
        </authorList>
    </citation>
    <scope>NUCLEOTIDE SEQUENCE</scope>
</reference>
<gene>
    <name evidence="2" type="ORF">Tco_0801812</name>
</gene>